<dbReference type="AlphaFoldDB" id="X1TYS8"/>
<gene>
    <name evidence="1" type="ORF">S12H4_45598</name>
</gene>
<evidence type="ECO:0000313" key="1">
    <source>
        <dbReference type="EMBL" id="GAJ10429.1"/>
    </source>
</evidence>
<accession>X1TYS8</accession>
<feature type="non-terminal residue" evidence="1">
    <location>
        <position position="30"/>
    </location>
</feature>
<comment type="caution">
    <text evidence="1">The sequence shown here is derived from an EMBL/GenBank/DDBJ whole genome shotgun (WGS) entry which is preliminary data.</text>
</comment>
<reference evidence="1" key="1">
    <citation type="journal article" date="2014" name="Front. Microbiol.">
        <title>High frequency of phylogenetically diverse reductive dehalogenase-homologous genes in deep subseafloor sedimentary metagenomes.</title>
        <authorList>
            <person name="Kawai M."/>
            <person name="Futagami T."/>
            <person name="Toyoda A."/>
            <person name="Takaki Y."/>
            <person name="Nishi S."/>
            <person name="Hori S."/>
            <person name="Arai W."/>
            <person name="Tsubouchi T."/>
            <person name="Morono Y."/>
            <person name="Uchiyama I."/>
            <person name="Ito T."/>
            <person name="Fujiyama A."/>
            <person name="Inagaki F."/>
            <person name="Takami H."/>
        </authorList>
    </citation>
    <scope>NUCLEOTIDE SEQUENCE</scope>
    <source>
        <strain evidence="1">Expedition CK06-06</strain>
    </source>
</reference>
<sequence>MGSVQPLGRPFRVGSWDRLRWVLTIQVAIF</sequence>
<organism evidence="1">
    <name type="scientific">marine sediment metagenome</name>
    <dbReference type="NCBI Taxonomy" id="412755"/>
    <lineage>
        <taxon>unclassified sequences</taxon>
        <taxon>metagenomes</taxon>
        <taxon>ecological metagenomes</taxon>
    </lineage>
</organism>
<proteinExistence type="predicted"/>
<dbReference type="EMBL" id="BARW01028210">
    <property type="protein sequence ID" value="GAJ10429.1"/>
    <property type="molecule type" value="Genomic_DNA"/>
</dbReference>
<protein>
    <submittedName>
        <fullName evidence="1">Uncharacterized protein</fullName>
    </submittedName>
</protein>
<name>X1TYS8_9ZZZZ</name>